<sequence>MSKIYNFGAGPAKMPEEVYEIMRKELTNFDGSGISLLETSHRTKAYMQFNTEVQNVVRRLLDVPANYKILFMAGGGTGEFAAVPLNLMSRTGTADYVVTGDWSAKAAKEAKKYGKVNMVLPPTDRYVGIPDQSEWNLDPNASYVHICTNETIHGVEFDFIPDTKGVPLVADMSSNIMSKKVDVSKEVGLASTAADEIILWHRRMGHLGVRNLMLLKNKMADGLRAPVNQAVPLPLTDVTVEYDRVSTHHEEPEIPEEPGNPALENVEVEDEVWESSDEGMKQILRMFGVIYAGAQKNIGTAGVCLVIVREDLLNQALPICPSLFDWTANAKADSILNTPPMFAIYVMGRVLQWVERNGGVEGMAKLAAKKASLVYGAVEESNGFYSVPVAKNARSKMNVPFRIGSPPNEDLEKEFLKGAEALGLIQLKGHRNVGGIRASIYNAVSVEEVETLVKYMKDFQNKYAK</sequence>
<evidence type="ECO:0000256" key="3">
    <source>
        <dbReference type="ARBA" id="ARBA00006904"/>
    </source>
</evidence>
<feature type="domain" description="Aminotransferase class V" evidence="12">
    <location>
        <begin position="286"/>
        <end position="452"/>
    </location>
</feature>
<evidence type="ECO:0000259" key="12">
    <source>
        <dbReference type="Pfam" id="PF00266"/>
    </source>
</evidence>
<evidence type="ECO:0000256" key="7">
    <source>
        <dbReference type="ARBA" id="ARBA00022679"/>
    </source>
</evidence>
<evidence type="ECO:0000256" key="5">
    <source>
        <dbReference type="ARBA" id="ARBA00022576"/>
    </source>
</evidence>
<name>A0A835GGQ3_SPOEX</name>
<keyword evidence="7" id="KW-0808">Transferase</keyword>
<dbReference type="PANTHER" id="PTHR43247:SF1">
    <property type="entry name" value="PHOSPHOSERINE AMINOTRANSFERASE"/>
    <property type="match status" value="1"/>
</dbReference>
<dbReference type="EMBL" id="JACKWZ010000132">
    <property type="protein sequence ID" value="KAF9414494.1"/>
    <property type="molecule type" value="Genomic_DNA"/>
</dbReference>
<dbReference type="InterPro" id="IPR015421">
    <property type="entry name" value="PyrdxlP-dep_Trfase_major"/>
</dbReference>
<dbReference type="UniPathway" id="UPA00244">
    <property type="reaction ID" value="UER00311"/>
</dbReference>
<dbReference type="Gene3D" id="3.90.1150.10">
    <property type="entry name" value="Aspartate Aminotransferase, domain 1"/>
    <property type="match status" value="1"/>
</dbReference>
<dbReference type="Pfam" id="PF00266">
    <property type="entry name" value="Aminotran_5"/>
    <property type="match status" value="2"/>
</dbReference>
<keyword evidence="5" id="KW-0032">Aminotransferase</keyword>
<dbReference type="InterPro" id="IPR000192">
    <property type="entry name" value="Aminotrans_V_dom"/>
</dbReference>
<dbReference type="GO" id="GO:0005737">
    <property type="term" value="C:cytoplasm"/>
    <property type="evidence" value="ECO:0007669"/>
    <property type="project" value="TreeGrafter"/>
</dbReference>
<evidence type="ECO:0000256" key="4">
    <source>
        <dbReference type="ARBA" id="ARBA00013030"/>
    </source>
</evidence>
<comment type="pathway">
    <text evidence="2">Amino-acid biosynthesis; L-serine biosynthesis; L-serine from 3-phospho-D-glycerate: step 2/3.</text>
</comment>
<dbReference type="UniPathway" id="UPA00135">
    <property type="reaction ID" value="UER00197"/>
</dbReference>
<evidence type="ECO:0000256" key="9">
    <source>
        <dbReference type="ARBA" id="ARBA00023299"/>
    </source>
</evidence>
<comment type="similarity">
    <text evidence="3">Belongs to the class-V pyridoxal-phosphate-dependent aminotransferase family. SerC subfamily.</text>
</comment>
<evidence type="ECO:0000256" key="6">
    <source>
        <dbReference type="ARBA" id="ARBA00022605"/>
    </source>
</evidence>
<dbReference type="PANTHER" id="PTHR43247">
    <property type="entry name" value="PHOSPHOSERINE AMINOTRANSFERASE"/>
    <property type="match status" value="1"/>
</dbReference>
<proteinExistence type="inferred from homology"/>
<keyword evidence="8" id="KW-0663">Pyridoxal phosphate</keyword>
<keyword evidence="9" id="KW-0718">Serine biosynthesis</keyword>
<comment type="cofactor">
    <cofactor evidence="1">
        <name>pyridoxal 5'-phosphate</name>
        <dbReference type="ChEBI" id="CHEBI:597326"/>
    </cofactor>
</comment>
<accession>A0A835GGQ3</accession>
<dbReference type="EC" id="2.6.1.52" evidence="4"/>
<protein>
    <recommendedName>
        <fullName evidence="4">phosphoserine transaminase</fullName>
        <ecNumber evidence="4">2.6.1.52</ecNumber>
    </recommendedName>
</protein>
<feature type="domain" description="Aminotransferase class V" evidence="12">
    <location>
        <begin position="4"/>
        <end position="185"/>
    </location>
</feature>
<dbReference type="InterPro" id="IPR015422">
    <property type="entry name" value="PyrdxlP-dep_Trfase_small"/>
</dbReference>
<dbReference type="HAMAP" id="MF_00160">
    <property type="entry name" value="SerC_aminotrans_5"/>
    <property type="match status" value="1"/>
</dbReference>
<gene>
    <name evidence="13" type="ORF">HW555_007631</name>
</gene>
<comment type="catalytic activity">
    <reaction evidence="11">
        <text>O-phospho-L-serine + 2-oxoglutarate = 3-phosphooxypyruvate + L-glutamate</text>
        <dbReference type="Rhea" id="RHEA:14329"/>
        <dbReference type="ChEBI" id="CHEBI:16810"/>
        <dbReference type="ChEBI" id="CHEBI:18110"/>
        <dbReference type="ChEBI" id="CHEBI:29985"/>
        <dbReference type="ChEBI" id="CHEBI:57524"/>
        <dbReference type="EC" id="2.6.1.52"/>
    </reaction>
</comment>
<reference evidence="13" key="1">
    <citation type="submission" date="2020-08" db="EMBL/GenBank/DDBJ databases">
        <title>Spodoptera exigua strain:BAW_Kor-Di-RS1 Genome sequencing and assembly.</title>
        <authorList>
            <person name="Kim J."/>
            <person name="Nam H.Y."/>
            <person name="Kwon M."/>
            <person name="Choi J.H."/>
            <person name="Cho S.R."/>
            <person name="Kim G.-H."/>
        </authorList>
    </citation>
    <scope>NUCLEOTIDE SEQUENCE</scope>
    <source>
        <strain evidence="13">BAW_Kor-Di-RS1</strain>
        <tissue evidence="13">Whole-body</tissue>
    </source>
</reference>
<comment type="caution">
    <text evidence="13">The sequence shown here is derived from an EMBL/GenBank/DDBJ whole genome shotgun (WGS) entry which is preliminary data.</text>
</comment>
<evidence type="ECO:0000256" key="1">
    <source>
        <dbReference type="ARBA" id="ARBA00001933"/>
    </source>
</evidence>
<evidence type="ECO:0000256" key="11">
    <source>
        <dbReference type="ARBA" id="ARBA00049007"/>
    </source>
</evidence>
<dbReference type="InterPro" id="IPR022278">
    <property type="entry name" value="Pser_aminoTfrase"/>
</dbReference>
<dbReference type="GO" id="GO:0006564">
    <property type="term" value="P:L-serine biosynthetic process"/>
    <property type="evidence" value="ECO:0007669"/>
    <property type="project" value="UniProtKB-KW"/>
</dbReference>
<dbReference type="Gene3D" id="3.40.640.10">
    <property type="entry name" value="Type I PLP-dependent aspartate aminotransferase-like (Major domain)"/>
    <property type="match status" value="2"/>
</dbReference>
<dbReference type="GO" id="GO:0030170">
    <property type="term" value="F:pyridoxal phosphate binding"/>
    <property type="evidence" value="ECO:0007669"/>
    <property type="project" value="TreeGrafter"/>
</dbReference>
<comment type="catalytic activity">
    <reaction evidence="10">
        <text>4-(phosphooxy)-L-threonine + 2-oxoglutarate = (R)-3-hydroxy-2-oxo-4-phosphooxybutanoate + L-glutamate</text>
        <dbReference type="Rhea" id="RHEA:16573"/>
        <dbReference type="ChEBI" id="CHEBI:16810"/>
        <dbReference type="ChEBI" id="CHEBI:29985"/>
        <dbReference type="ChEBI" id="CHEBI:58452"/>
        <dbReference type="ChEBI" id="CHEBI:58538"/>
        <dbReference type="EC" id="2.6.1.52"/>
    </reaction>
</comment>
<evidence type="ECO:0000313" key="13">
    <source>
        <dbReference type="EMBL" id="KAF9414494.1"/>
    </source>
</evidence>
<keyword evidence="6" id="KW-0028">Amino-acid biosynthesis</keyword>
<dbReference type="GO" id="GO:0004648">
    <property type="term" value="F:O-phospho-L-serine:2-oxoglutarate aminotransferase activity"/>
    <property type="evidence" value="ECO:0007669"/>
    <property type="project" value="UniProtKB-EC"/>
</dbReference>
<evidence type="ECO:0000256" key="10">
    <source>
        <dbReference type="ARBA" id="ARBA00047630"/>
    </source>
</evidence>
<organism evidence="13 14">
    <name type="scientific">Spodoptera exigua</name>
    <name type="common">Beet armyworm</name>
    <name type="synonym">Noctua fulgens</name>
    <dbReference type="NCBI Taxonomy" id="7107"/>
    <lineage>
        <taxon>Eukaryota</taxon>
        <taxon>Metazoa</taxon>
        <taxon>Ecdysozoa</taxon>
        <taxon>Arthropoda</taxon>
        <taxon>Hexapoda</taxon>
        <taxon>Insecta</taxon>
        <taxon>Pterygota</taxon>
        <taxon>Neoptera</taxon>
        <taxon>Endopterygota</taxon>
        <taxon>Lepidoptera</taxon>
        <taxon>Glossata</taxon>
        <taxon>Ditrysia</taxon>
        <taxon>Noctuoidea</taxon>
        <taxon>Noctuidae</taxon>
        <taxon>Amphipyrinae</taxon>
        <taxon>Spodoptera</taxon>
    </lineage>
</organism>
<keyword evidence="14" id="KW-1185">Reference proteome</keyword>
<dbReference type="InterPro" id="IPR015424">
    <property type="entry name" value="PyrdxlP-dep_Trfase"/>
</dbReference>
<evidence type="ECO:0000256" key="8">
    <source>
        <dbReference type="ARBA" id="ARBA00022898"/>
    </source>
</evidence>
<dbReference type="AlphaFoldDB" id="A0A835GGQ3"/>
<dbReference type="FunFam" id="3.90.1150.10:FF:000006">
    <property type="entry name" value="Phosphoserine aminotransferase"/>
    <property type="match status" value="1"/>
</dbReference>
<dbReference type="Proteomes" id="UP000648187">
    <property type="component" value="Unassembled WGS sequence"/>
</dbReference>
<evidence type="ECO:0000256" key="2">
    <source>
        <dbReference type="ARBA" id="ARBA00005099"/>
    </source>
</evidence>
<evidence type="ECO:0000313" key="14">
    <source>
        <dbReference type="Proteomes" id="UP000648187"/>
    </source>
</evidence>
<dbReference type="SUPFAM" id="SSF53383">
    <property type="entry name" value="PLP-dependent transferases"/>
    <property type="match status" value="2"/>
</dbReference>